<accession>A0AAE1PW78</accession>
<evidence type="ECO:0000313" key="3">
    <source>
        <dbReference type="Proteomes" id="UP001292094"/>
    </source>
</evidence>
<feature type="signal peptide" evidence="1">
    <location>
        <begin position="1"/>
        <end position="29"/>
    </location>
</feature>
<evidence type="ECO:0000256" key="1">
    <source>
        <dbReference type="SAM" id="SignalP"/>
    </source>
</evidence>
<organism evidence="2 3">
    <name type="scientific">Petrolisthes manimaculis</name>
    <dbReference type="NCBI Taxonomy" id="1843537"/>
    <lineage>
        <taxon>Eukaryota</taxon>
        <taxon>Metazoa</taxon>
        <taxon>Ecdysozoa</taxon>
        <taxon>Arthropoda</taxon>
        <taxon>Crustacea</taxon>
        <taxon>Multicrustacea</taxon>
        <taxon>Malacostraca</taxon>
        <taxon>Eumalacostraca</taxon>
        <taxon>Eucarida</taxon>
        <taxon>Decapoda</taxon>
        <taxon>Pleocyemata</taxon>
        <taxon>Anomura</taxon>
        <taxon>Galatheoidea</taxon>
        <taxon>Porcellanidae</taxon>
        <taxon>Petrolisthes</taxon>
    </lineage>
</organism>
<dbReference type="EMBL" id="JAWZYT010001114">
    <property type="protein sequence ID" value="KAK4315443.1"/>
    <property type="molecule type" value="Genomic_DNA"/>
</dbReference>
<proteinExistence type="predicted"/>
<dbReference type="Proteomes" id="UP001292094">
    <property type="component" value="Unassembled WGS sequence"/>
</dbReference>
<sequence length="115" mass="12373">MCSANSSYSSLLQTLGFILLVVVVGSASSAPQYDYEPPAAPSNIYETPAASVQEPSQLYLTPAESVQQPPTQLYQAPSNNLLDAQPQNVVPSFVRPVVRFFDNGGGFNAEVTYEK</sequence>
<reference evidence="2" key="1">
    <citation type="submission" date="2023-11" db="EMBL/GenBank/DDBJ databases">
        <title>Genome assemblies of two species of porcelain crab, Petrolisthes cinctipes and Petrolisthes manimaculis (Anomura: Porcellanidae).</title>
        <authorList>
            <person name="Angst P."/>
        </authorList>
    </citation>
    <scope>NUCLEOTIDE SEQUENCE</scope>
    <source>
        <strain evidence="2">PB745_02</strain>
        <tissue evidence="2">Gill</tissue>
    </source>
</reference>
<name>A0AAE1PW78_9EUCA</name>
<keyword evidence="3" id="KW-1185">Reference proteome</keyword>
<keyword evidence="1" id="KW-0732">Signal</keyword>
<comment type="caution">
    <text evidence="2">The sequence shown here is derived from an EMBL/GenBank/DDBJ whole genome shotgun (WGS) entry which is preliminary data.</text>
</comment>
<gene>
    <name evidence="2" type="ORF">Pmani_013360</name>
</gene>
<protein>
    <submittedName>
        <fullName evidence="2">Uncharacterized protein</fullName>
    </submittedName>
</protein>
<dbReference type="AlphaFoldDB" id="A0AAE1PW78"/>
<feature type="chain" id="PRO_5042199833" evidence="1">
    <location>
        <begin position="30"/>
        <end position="115"/>
    </location>
</feature>
<evidence type="ECO:0000313" key="2">
    <source>
        <dbReference type="EMBL" id="KAK4315443.1"/>
    </source>
</evidence>